<dbReference type="InterPro" id="IPR007138">
    <property type="entry name" value="ABM_dom"/>
</dbReference>
<organism evidence="2 3">
    <name type="scientific">Streptomyces parvulus</name>
    <dbReference type="NCBI Taxonomy" id="146923"/>
    <lineage>
        <taxon>Bacteria</taxon>
        <taxon>Bacillati</taxon>
        <taxon>Actinomycetota</taxon>
        <taxon>Actinomycetes</taxon>
        <taxon>Kitasatosporales</taxon>
        <taxon>Streptomycetaceae</taxon>
        <taxon>Streptomyces</taxon>
    </lineage>
</organism>
<evidence type="ECO:0000256" key="1">
    <source>
        <dbReference type="SAM" id="MobiDB-lite"/>
    </source>
</evidence>
<protein>
    <submittedName>
        <fullName evidence="2">Protein in whiE locus</fullName>
    </submittedName>
</protein>
<evidence type="ECO:0000313" key="2">
    <source>
        <dbReference type="EMBL" id="ANJ05771.1"/>
    </source>
</evidence>
<feature type="region of interest" description="Disordered" evidence="1">
    <location>
        <begin position="1"/>
        <end position="20"/>
    </location>
</feature>
<evidence type="ECO:0000313" key="3">
    <source>
        <dbReference type="Proteomes" id="UP000078468"/>
    </source>
</evidence>
<sequence>MTTTTTTPASDPSARQVSHQVSQSVFDGSRLRVVLLVEVYDGAQQQFLETYENLRSHVESVPGHLSEQLCQSIENPSQWLITSEWESAPPFLNWVSSEEHVRMVRPLHECVRHTRSLRFHVVRETGGRRDGAEPGRGGLQPAPRIGDGVIRHALTFTVKPGSEEAVARILADYASPEPRVDDTTRLCRTSLFLHGNRVVRAIEVRGDLLAALRHVAEQPEVRAAEEALNPYLEQDRDLGDPESARVFYTRAALPAVHHVTAGERDPAAQRHALSYPARSGQGMRLAQLLAERDEAAADDPDSPVLSSTIFQRDEIVVRLIDVRGDLRAGDPAVTLGLPDPARVTELTTLLDGPAGADAGPARPGDELLRALEGARMTPVTDRRAPDA</sequence>
<dbReference type="AlphaFoldDB" id="A0A191UST0"/>
<reference evidence="2 3" key="1">
    <citation type="submission" date="2016-05" db="EMBL/GenBank/DDBJ databases">
        <title>Non-Contiguous Finished Genome Sequence of Streptomyces parvulus 2297 Integrated Site-Specifically with Actinophage R4.</title>
        <authorList>
            <person name="Nishizawa T."/>
            <person name="Miura T."/>
            <person name="Harada C."/>
            <person name="Guo Y."/>
            <person name="Narisawa K."/>
            <person name="Ohta H."/>
            <person name="Takahashi H."/>
            <person name="Shirai M."/>
        </authorList>
    </citation>
    <scope>NUCLEOTIDE SEQUENCE [LARGE SCALE GENOMIC DNA]</scope>
    <source>
        <strain evidence="2 3">2297</strain>
    </source>
</reference>
<dbReference type="EMBL" id="CP015866">
    <property type="protein sequence ID" value="ANJ05771.1"/>
    <property type="molecule type" value="Genomic_DNA"/>
</dbReference>
<dbReference type="InterPro" id="IPR011008">
    <property type="entry name" value="Dimeric_a/b-barrel"/>
</dbReference>
<dbReference type="GeneID" id="91303544"/>
<feature type="compositionally biased region" description="Polar residues" evidence="1">
    <location>
        <begin position="8"/>
        <end position="20"/>
    </location>
</feature>
<dbReference type="Pfam" id="PF03992">
    <property type="entry name" value="ABM"/>
    <property type="match status" value="1"/>
</dbReference>
<name>A0A191UST0_9ACTN</name>
<accession>A0A191UST0</accession>
<dbReference type="SUPFAM" id="SSF54909">
    <property type="entry name" value="Dimeric alpha+beta barrel"/>
    <property type="match status" value="1"/>
</dbReference>
<dbReference type="InterPro" id="IPR007575">
    <property type="entry name" value="SchA_CurD-like"/>
</dbReference>
<gene>
    <name evidence="2" type="ORF">Spa2297_01515</name>
</gene>
<dbReference type="Pfam" id="PF04486">
    <property type="entry name" value="SchA_CurD"/>
    <property type="match status" value="1"/>
</dbReference>
<dbReference type="RefSeq" id="WP_064726151.1">
    <property type="nucleotide sequence ID" value="NZ_BMRX01000020.1"/>
</dbReference>
<dbReference type="PROSITE" id="PS51725">
    <property type="entry name" value="ABM"/>
    <property type="match status" value="1"/>
</dbReference>
<dbReference type="Gene3D" id="3.30.70.100">
    <property type="match status" value="1"/>
</dbReference>
<dbReference type="Proteomes" id="UP000078468">
    <property type="component" value="Chromosome"/>
</dbReference>
<dbReference type="KEGG" id="spav:Spa2297_01515"/>
<proteinExistence type="predicted"/>